<accession>K2PVN1</accession>
<dbReference type="OrthoDB" id="6399948at2"/>
<dbReference type="EMBL" id="AMSG01000006">
    <property type="protein sequence ID" value="EKF55564.1"/>
    <property type="molecule type" value="Genomic_DNA"/>
</dbReference>
<keyword evidence="2" id="KW-1185">Reference proteome</keyword>
<dbReference type="SUPFAM" id="SSF48452">
    <property type="entry name" value="TPR-like"/>
    <property type="match status" value="1"/>
</dbReference>
<organism evidence="1 2">
    <name type="scientific">Galbibacter marinus</name>
    <dbReference type="NCBI Taxonomy" id="555500"/>
    <lineage>
        <taxon>Bacteria</taxon>
        <taxon>Pseudomonadati</taxon>
        <taxon>Bacteroidota</taxon>
        <taxon>Flavobacteriia</taxon>
        <taxon>Flavobacteriales</taxon>
        <taxon>Flavobacteriaceae</taxon>
        <taxon>Galbibacter</taxon>
    </lineage>
</organism>
<dbReference type="STRING" id="555500.I215_06377"/>
<dbReference type="RefSeq" id="WP_008991145.1">
    <property type="nucleotide sequence ID" value="NZ_AMSG01000006.1"/>
</dbReference>
<dbReference type="AlphaFoldDB" id="K2PVN1"/>
<evidence type="ECO:0008006" key="3">
    <source>
        <dbReference type="Google" id="ProtNLM"/>
    </source>
</evidence>
<comment type="caution">
    <text evidence="1">The sequence shown here is derived from an EMBL/GenBank/DDBJ whole genome shotgun (WGS) entry which is preliminary data.</text>
</comment>
<sequence>MGNKKTSRKMLTEQLMAKIFAEMQKEVLQSEDQVRSFMNGMAGKSIDNICSGDLSNEQKAQDLIYEAYDSTVKKGKQLAEKALELDADNADIYNYLAEKEPNFEKALQLYKQGVKAGEKKLGKQAFKEDKGHFWGLLETRPYMRAKAGLEECLALSGQHQEAASIYWEMLDLNPNDNQGIRYKLSSLLLKMDDFKGYEKLYKLTPDESAAHWNYNRVL</sequence>
<evidence type="ECO:0000313" key="1">
    <source>
        <dbReference type="EMBL" id="EKF55564.1"/>
    </source>
</evidence>
<dbReference type="InterPro" id="IPR011990">
    <property type="entry name" value="TPR-like_helical_dom_sf"/>
</dbReference>
<evidence type="ECO:0000313" key="2">
    <source>
        <dbReference type="Proteomes" id="UP000007364"/>
    </source>
</evidence>
<reference evidence="1 2" key="1">
    <citation type="journal article" date="2012" name="J. Bacteriol.">
        <title>Genome Sequence of Galbibacter marinum Type Strain ck-I2-15.</title>
        <authorList>
            <person name="Lai Q."/>
            <person name="Li C."/>
            <person name="Shao Z."/>
        </authorList>
    </citation>
    <scope>NUCLEOTIDE SEQUENCE [LARGE SCALE GENOMIC DNA]</scope>
    <source>
        <strain evidence="2">ck-I2-15</strain>
    </source>
</reference>
<proteinExistence type="predicted"/>
<gene>
    <name evidence="1" type="ORF">I215_06377</name>
</gene>
<dbReference type="Proteomes" id="UP000007364">
    <property type="component" value="Unassembled WGS sequence"/>
</dbReference>
<dbReference type="Gene3D" id="1.25.40.10">
    <property type="entry name" value="Tetratricopeptide repeat domain"/>
    <property type="match status" value="1"/>
</dbReference>
<protein>
    <recommendedName>
        <fullName evidence="3">Tetratricopeptide repeat protein</fullName>
    </recommendedName>
</protein>
<dbReference type="PATRIC" id="fig|555500.3.peg.1319"/>
<name>K2PVN1_9FLAO</name>
<dbReference type="eggNOG" id="COG0457">
    <property type="taxonomic scope" value="Bacteria"/>
</dbReference>